<dbReference type="InterPro" id="IPR001650">
    <property type="entry name" value="Helicase_C-like"/>
</dbReference>
<feature type="domain" description="Helicase ATP-binding" evidence="1">
    <location>
        <begin position="132"/>
        <end position="291"/>
    </location>
</feature>
<evidence type="ECO:0000313" key="3">
    <source>
        <dbReference type="Proteomes" id="UP000289482"/>
    </source>
</evidence>
<dbReference type="Gene3D" id="3.40.50.300">
    <property type="entry name" value="P-loop containing nucleotide triphosphate hydrolases"/>
    <property type="match status" value="2"/>
</dbReference>
<dbReference type="PANTHER" id="PTHR10799">
    <property type="entry name" value="SNF2/RAD54 HELICASE FAMILY"/>
    <property type="match status" value="1"/>
</dbReference>
<keyword evidence="2" id="KW-0378">Hydrolase</keyword>
<dbReference type="InterPro" id="IPR014001">
    <property type="entry name" value="Helicase_ATP-bd"/>
</dbReference>
<evidence type="ECO:0000259" key="1">
    <source>
        <dbReference type="PROSITE" id="PS51192"/>
    </source>
</evidence>
<dbReference type="GO" id="GO:0004386">
    <property type="term" value="F:helicase activity"/>
    <property type="evidence" value="ECO:0007669"/>
    <property type="project" value="UniProtKB-KW"/>
</dbReference>
<dbReference type="SMART" id="SM00487">
    <property type="entry name" value="DEXDc"/>
    <property type="match status" value="1"/>
</dbReference>
<dbReference type="EMBL" id="SDIF01000176">
    <property type="protein sequence ID" value="RXS58946.1"/>
    <property type="molecule type" value="Genomic_DNA"/>
</dbReference>
<gene>
    <name evidence="2" type="ORF">EST54_31540</name>
</gene>
<protein>
    <submittedName>
        <fullName evidence="2">DEAD/DEAH box helicase</fullName>
    </submittedName>
</protein>
<keyword evidence="2" id="KW-0067">ATP-binding</keyword>
<dbReference type="Proteomes" id="UP000289482">
    <property type="component" value="Unassembled WGS sequence"/>
</dbReference>
<keyword evidence="2" id="KW-0347">Helicase</keyword>
<name>A0A4Q1QRA6_9ACTN</name>
<keyword evidence="2" id="KW-0547">Nucleotide-binding</keyword>
<dbReference type="AlphaFoldDB" id="A0A4Q1QRA6"/>
<organism evidence="2 3">
    <name type="scientific">Streptomyces sioyaensis</name>
    <dbReference type="NCBI Taxonomy" id="67364"/>
    <lineage>
        <taxon>Bacteria</taxon>
        <taxon>Bacillati</taxon>
        <taxon>Actinomycetota</taxon>
        <taxon>Actinomycetes</taxon>
        <taxon>Kitasatosporales</taxon>
        <taxon>Streptomycetaceae</taxon>
        <taxon>Streptomyces</taxon>
    </lineage>
</organism>
<dbReference type="GeneID" id="95782429"/>
<reference evidence="2 3" key="1">
    <citation type="submission" date="2019-01" db="EMBL/GenBank/DDBJ databases">
        <title>Draft genome sequences of the type strain Streptomyces sioyaensis DSM 40032 and its novel strain, TM32, a thermotolerant antibiotics-producing actinobacterium.</title>
        <authorList>
            <person name="Nakaew N."/>
            <person name="Lumyong S."/>
            <person name="Sloan W.T."/>
            <person name="Sungthong R."/>
        </authorList>
    </citation>
    <scope>NUCLEOTIDE SEQUENCE [LARGE SCALE GENOMIC DNA]</scope>
    <source>
        <strain evidence="2 3">DSM 40032</strain>
    </source>
</reference>
<comment type="caution">
    <text evidence="2">The sequence shown here is derived from an EMBL/GenBank/DDBJ whole genome shotgun (WGS) entry which is preliminary data.</text>
</comment>
<dbReference type="GO" id="GO:0005524">
    <property type="term" value="F:ATP binding"/>
    <property type="evidence" value="ECO:0007669"/>
    <property type="project" value="InterPro"/>
</dbReference>
<accession>A0A4Q1QRA6</accession>
<dbReference type="InterPro" id="IPR027417">
    <property type="entry name" value="P-loop_NTPase"/>
</dbReference>
<dbReference type="InterPro" id="IPR000330">
    <property type="entry name" value="SNF2_N"/>
</dbReference>
<proteinExistence type="predicted"/>
<dbReference type="RefSeq" id="WP_129251119.1">
    <property type="nucleotide sequence ID" value="NZ_JABZEL010000009.1"/>
</dbReference>
<keyword evidence="3" id="KW-1185">Reference proteome</keyword>
<dbReference type="SUPFAM" id="SSF52540">
    <property type="entry name" value="P-loop containing nucleoside triphosphate hydrolases"/>
    <property type="match status" value="2"/>
</dbReference>
<dbReference type="Pfam" id="PF00271">
    <property type="entry name" value="Helicase_C"/>
    <property type="match status" value="1"/>
</dbReference>
<dbReference type="SMART" id="SM00490">
    <property type="entry name" value="HELICc"/>
    <property type="match status" value="1"/>
</dbReference>
<sequence length="607" mass="66463">MPETGSGVTLHLGFDTSHTKVVLRTTQEHRSELVQLAARFRSGGQLGPLAVIVEIDDLLSQLSAVGSWSDPQGVSWDPELRHLVVSSVQDAETVRKELEAPGAQQRLAASDVAGLLGSNWTAPLTEFQQRDIAKLLSLRHGANFSVPGAGKTRVGLAVYSAMKEHGEVGRLMVVSPKSAYESWLYESGACFRSRPRPMLLESARDQWAEILIVNYERLDRSLPFLAAWLQDAPSMIILDEAHRMKLGSRGTYGAACMTLGPLARRRLILTGTPAPNGAKDLENLLGFVWPGYGQRSVAQAVADGDLAHASSALRPLFTRTTKHELELPPLEPVMVPVEMSPLHGEIYQALVGDMSARAEPSADNFATLGKSALRLLMAATNPALLLEGSSKHEPVEYRFPPLEIPQDDSLYELLKELPSYELAPKYTEAARIVAANAAQGRKTLVWSTFVRSLTSLGRLLENFEPAVVHGGTPDREEQLRRFREDPDCMVLVSNPATLGEGISLHQVCHDAVYVDRDFMAGRYLQSLDRIHRLGLDPGVETRVTVLAAQETVDEVVAVRLQQKLDFMARVLDDPSVQQLADLQEAPPMAGGLDAQDIRAMLKHIGRG</sequence>
<dbReference type="Pfam" id="PF00176">
    <property type="entry name" value="SNF2-rel_dom"/>
    <property type="match status" value="1"/>
</dbReference>
<dbReference type="PROSITE" id="PS51192">
    <property type="entry name" value="HELICASE_ATP_BIND_1"/>
    <property type="match status" value="1"/>
</dbReference>
<evidence type="ECO:0000313" key="2">
    <source>
        <dbReference type="EMBL" id="RXS58946.1"/>
    </source>
</evidence>